<dbReference type="Proteomes" id="UP001157161">
    <property type="component" value="Unassembled WGS sequence"/>
</dbReference>
<feature type="compositionally biased region" description="Gly residues" evidence="1">
    <location>
        <begin position="470"/>
        <end position="480"/>
    </location>
</feature>
<feature type="transmembrane region" description="Helical" evidence="2">
    <location>
        <begin position="20"/>
        <end position="39"/>
    </location>
</feature>
<feature type="compositionally biased region" description="Low complexity" evidence="1">
    <location>
        <begin position="165"/>
        <end position="176"/>
    </location>
</feature>
<evidence type="ECO:0000313" key="4">
    <source>
        <dbReference type="Proteomes" id="UP001157161"/>
    </source>
</evidence>
<keyword evidence="4" id="KW-1185">Reference proteome</keyword>
<protein>
    <recommendedName>
        <fullName evidence="5">DUF58 domain-containing protein</fullName>
    </recommendedName>
</protein>
<sequence length="493" mass="49928">MLLGAGLVVAAVALRERDLVFLGVLPLALSVLAWLAVATRRPTLEADHRVEPVRLQAGEVGSLRLRLRNVGPRTTRPLDLVQPGITDLLTGVRRTVPPVPPAERTALSLPLRARRRGAYRVPSPRVTMHDPLGLARVVRVLPASAELLVLPTVLPLTGLPRGLVGRTSTGRGAPTGQPGGGDPDAGVRAYRAGDDPRTIHWRASARLLDDLVVRVAGPTTLGSAALVLDARRPAGGVGAESPVNRPDGPGAGREDSRRAAGRPAPGGPTPENAAFSPDGAAPDGLEVAVALAASIGHHLLEQDVEVDLTDHAGAAIVSGHDVADDLLAALAVVGEPPGESPWHPVVTGSPDAVVAVVGPLTASEATALAALRRGTALALVVGDAPTCVDVLRGAGWRVVTVDVTDAATPDGGAHLADAWRRLCGGAAVRGGSGWSGAGRGDGDAGGAFIGGAPAGPARRDGAGPDRRGGGARPGDPGDGGRTPRVVQVGEVPR</sequence>
<feature type="compositionally biased region" description="Gly residues" evidence="1">
    <location>
        <begin position="444"/>
        <end position="453"/>
    </location>
</feature>
<dbReference type="PANTHER" id="PTHR34351">
    <property type="entry name" value="SLR1927 PROTEIN-RELATED"/>
    <property type="match status" value="1"/>
</dbReference>
<dbReference type="EMBL" id="BSUM01000001">
    <property type="protein sequence ID" value="GMA32912.1"/>
    <property type="molecule type" value="Genomic_DNA"/>
</dbReference>
<feature type="region of interest" description="Disordered" evidence="1">
    <location>
        <begin position="234"/>
        <end position="280"/>
    </location>
</feature>
<keyword evidence="2" id="KW-0472">Membrane</keyword>
<reference evidence="3" key="1">
    <citation type="journal article" date="2014" name="Int. J. Syst. Evol. Microbiol.">
        <title>Complete genome sequence of Corynebacterium casei LMG S-19264T (=DSM 44701T), isolated from a smear-ripened cheese.</title>
        <authorList>
            <consortium name="US DOE Joint Genome Institute (JGI-PGF)"/>
            <person name="Walter F."/>
            <person name="Albersmeier A."/>
            <person name="Kalinowski J."/>
            <person name="Ruckert C."/>
        </authorList>
    </citation>
    <scope>NUCLEOTIDE SEQUENCE</scope>
    <source>
        <strain evidence="3">NBRC 112290</strain>
    </source>
</reference>
<organism evidence="3 4">
    <name type="scientific">Litorihabitans aurantiacus</name>
    <dbReference type="NCBI Taxonomy" id="1930061"/>
    <lineage>
        <taxon>Bacteria</taxon>
        <taxon>Bacillati</taxon>
        <taxon>Actinomycetota</taxon>
        <taxon>Actinomycetes</taxon>
        <taxon>Micrococcales</taxon>
        <taxon>Beutenbergiaceae</taxon>
        <taxon>Litorihabitans</taxon>
    </lineage>
</organism>
<dbReference type="AlphaFoldDB" id="A0AA37XGM3"/>
<feature type="compositionally biased region" description="Basic and acidic residues" evidence="1">
    <location>
        <begin position="457"/>
        <end position="468"/>
    </location>
</feature>
<proteinExistence type="predicted"/>
<dbReference type="PANTHER" id="PTHR34351:SF1">
    <property type="entry name" value="SLR1927 PROTEIN"/>
    <property type="match status" value="1"/>
</dbReference>
<comment type="caution">
    <text evidence="3">The sequence shown here is derived from an EMBL/GenBank/DDBJ whole genome shotgun (WGS) entry which is preliminary data.</text>
</comment>
<evidence type="ECO:0008006" key="5">
    <source>
        <dbReference type="Google" id="ProtNLM"/>
    </source>
</evidence>
<keyword evidence="2" id="KW-1133">Transmembrane helix</keyword>
<evidence type="ECO:0000313" key="3">
    <source>
        <dbReference type="EMBL" id="GMA32912.1"/>
    </source>
</evidence>
<reference evidence="3" key="2">
    <citation type="submission" date="2023-02" db="EMBL/GenBank/DDBJ databases">
        <authorList>
            <person name="Sun Q."/>
            <person name="Mori K."/>
        </authorList>
    </citation>
    <scope>NUCLEOTIDE SEQUENCE</scope>
    <source>
        <strain evidence="3">NBRC 112290</strain>
    </source>
</reference>
<name>A0AA37XGM3_9MICO</name>
<feature type="region of interest" description="Disordered" evidence="1">
    <location>
        <begin position="444"/>
        <end position="493"/>
    </location>
</feature>
<keyword evidence="2" id="KW-0812">Transmembrane</keyword>
<gene>
    <name evidence="3" type="ORF">GCM10025875_29040</name>
</gene>
<evidence type="ECO:0000256" key="1">
    <source>
        <dbReference type="SAM" id="MobiDB-lite"/>
    </source>
</evidence>
<feature type="region of interest" description="Disordered" evidence="1">
    <location>
        <begin position="165"/>
        <end position="191"/>
    </location>
</feature>
<evidence type="ECO:0000256" key="2">
    <source>
        <dbReference type="SAM" id="Phobius"/>
    </source>
</evidence>
<accession>A0AA37XGM3</accession>